<evidence type="ECO:0000313" key="2">
    <source>
        <dbReference type="EnsemblPlants" id="ORUFI04G21770.1"/>
    </source>
</evidence>
<proteinExistence type="predicted"/>
<feature type="region of interest" description="Disordered" evidence="1">
    <location>
        <begin position="81"/>
        <end position="101"/>
    </location>
</feature>
<dbReference type="Gramene" id="ORUFI04G21770.1">
    <property type="protein sequence ID" value="ORUFI04G21770.1"/>
    <property type="gene ID" value="ORUFI04G21770"/>
</dbReference>
<keyword evidence="3" id="KW-1185">Reference proteome</keyword>
<dbReference type="OMA" id="CRPAFGW"/>
<dbReference type="EnsemblPlants" id="ORUFI04G21770.1">
    <property type="protein sequence ID" value="ORUFI04G21770.1"/>
    <property type="gene ID" value="ORUFI04G21770"/>
</dbReference>
<reference evidence="3" key="1">
    <citation type="submission" date="2013-06" db="EMBL/GenBank/DDBJ databases">
        <authorList>
            <person name="Zhao Q."/>
        </authorList>
    </citation>
    <scope>NUCLEOTIDE SEQUENCE</scope>
    <source>
        <strain evidence="3">cv. W1943</strain>
    </source>
</reference>
<dbReference type="Proteomes" id="UP000008022">
    <property type="component" value="Unassembled WGS sequence"/>
</dbReference>
<evidence type="ECO:0008006" key="4">
    <source>
        <dbReference type="Google" id="ProtNLM"/>
    </source>
</evidence>
<feature type="compositionally biased region" description="Gly residues" evidence="1">
    <location>
        <begin position="88"/>
        <end position="97"/>
    </location>
</feature>
<accession>A0A0E0PC45</accession>
<dbReference type="HOGENOM" id="CLU_1878766_0_0_1"/>
<evidence type="ECO:0000256" key="1">
    <source>
        <dbReference type="SAM" id="MobiDB-lite"/>
    </source>
</evidence>
<sequence length="148" mass="15766">MPLLGSWQRHGGFLCVWPVPFVAMVKMATEDEVRRRIPLAVATLGVADAWESGWKRFSSTAAAEVSDDGPWGGDELVVQEVEEDPEDGGGPRGGRGLGIQRSGNGSCRPAFGWLVLAGTTDESGLNQVMFGINSYEANEDGINGGSQR</sequence>
<dbReference type="AlphaFoldDB" id="A0A0E0PC45"/>
<protein>
    <recommendedName>
        <fullName evidence="4">DUF834 domain-containing protein</fullName>
    </recommendedName>
</protein>
<organism evidence="2 3">
    <name type="scientific">Oryza rufipogon</name>
    <name type="common">Brownbeard rice</name>
    <name type="synonym">Asian wild rice</name>
    <dbReference type="NCBI Taxonomy" id="4529"/>
    <lineage>
        <taxon>Eukaryota</taxon>
        <taxon>Viridiplantae</taxon>
        <taxon>Streptophyta</taxon>
        <taxon>Embryophyta</taxon>
        <taxon>Tracheophyta</taxon>
        <taxon>Spermatophyta</taxon>
        <taxon>Magnoliopsida</taxon>
        <taxon>Liliopsida</taxon>
        <taxon>Poales</taxon>
        <taxon>Poaceae</taxon>
        <taxon>BOP clade</taxon>
        <taxon>Oryzoideae</taxon>
        <taxon>Oryzeae</taxon>
        <taxon>Oryzinae</taxon>
        <taxon>Oryza</taxon>
    </lineage>
</organism>
<reference evidence="2" key="2">
    <citation type="submission" date="2015-06" db="UniProtKB">
        <authorList>
            <consortium name="EnsemblPlants"/>
        </authorList>
    </citation>
    <scope>IDENTIFICATION</scope>
</reference>
<name>A0A0E0PC45_ORYRU</name>
<evidence type="ECO:0000313" key="3">
    <source>
        <dbReference type="Proteomes" id="UP000008022"/>
    </source>
</evidence>